<dbReference type="STRING" id="444157.Tneu_0673"/>
<accession>B1YCU9</accession>
<sequence length="94" mass="11137">MKKREERRGPTLFDFVEKREEPARRNVQQQRDVADEFYKLLTSREAVTKEEALRWAKERGITTAELIRAVEKLVSEGKIRKRLDEEGNLVYTLS</sequence>
<organism evidence="1 2">
    <name type="scientific">Pyrobaculum neutrophilum (strain DSM 2338 / JCM 9278 / NBRC 100436 / V24Sta)</name>
    <name type="common">Thermoproteus neutrophilus</name>
    <dbReference type="NCBI Taxonomy" id="444157"/>
    <lineage>
        <taxon>Archaea</taxon>
        <taxon>Thermoproteota</taxon>
        <taxon>Thermoprotei</taxon>
        <taxon>Thermoproteales</taxon>
        <taxon>Thermoproteaceae</taxon>
        <taxon>Pyrobaculum</taxon>
    </lineage>
</organism>
<gene>
    <name evidence="1" type="ordered locus">Tneu_0673</name>
</gene>
<dbReference type="HOGENOM" id="CLU_2379537_0_0_2"/>
<dbReference type="GeneID" id="6165276"/>
<dbReference type="OrthoDB" id="28832at2157"/>
<dbReference type="AlphaFoldDB" id="B1YCU9"/>
<dbReference type="Proteomes" id="UP000001694">
    <property type="component" value="Chromosome"/>
</dbReference>
<protein>
    <submittedName>
        <fullName evidence="1">Uncharacterized protein</fullName>
    </submittedName>
</protein>
<dbReference type="EMBL" id="CP001014">
    <property type="protein sequence ID" value="ACB39612.1"/>
    <property type="molecule type" value="Genomic_DNA"/>
</dbReference>
<reference evidence="1" key="1">
    <citation type="submission" date="2008-03" db="EMBL/GenBank/DDBJ databases">
        <title>Complete sequence of Thermoproteus neutrophilus V24Sta.</title>
        <authorList>
            <consortium name="US DOE Joint Genome Institute"/>
            <person name="Copeland A."/>
            <person name="Lucas S."/>
            <person name="Lapidus A."/>
            <person name="Glavina del Rio T."/>
            <person name="Dalin E."/>
            <person name="Tice H."/>
            <person name="Bruce D."/>
            <person name="Goodwin L."/>
            <person name="Pitluck S."/>
            <person name="Sims D."/>
            <person name="Brettin T."/>
            <person name="Detter J.C."/>
            <person name="Han C."/>
            <person name="Kuske C.R."/>
            <person name="Schmutz J."/>
            <person name="Larimer F."/>
            <person name="Land M."/>
            <person name="Hauser L."/>
            <person name="Kyrpides N."/>
            <person name="Mikhailova N."/>
            <person name="Biddle J.F."/>
            <person name="Zhang Z."/>
            <person name="Fitz-Gibbon S.T."/>
            <person name="Lowe T.M."/>
            <person name="Saltikov C."/>
            <person name="House C.H."/>
            <person name="Richardson P."/>
        </authorList>
    </citation>
    <scope>NUCLEOTIDE SEQUENCE [LARGE SCALE GENOMIC DNA]</scope>
    <source>
        <strain evidence="1">V24Sta</strain>
    </source>
</reference>
<keyword evidence="2" id="KW-1185">Reference proteome</keyword>
<dbReference type="KEGG" id="tne:Tneu_0673"/>
<name>B1YCU9_PYRNV</name>
<evidence type="ECO:0000313" key="2">
    <source>
        <dbReference type="Proteomes" id="UP000001694"/>
    </source>
</evidence>
<evidence type="ECO:0000313" key="1">
    <source>
        <dbReference type="EMBL" id="ACB39612.1"/>
    </source>
</evidence>
<dbReference type="eggNOG" id="arCOG05523">
    <property type="taxonomic scope" value="Archaea"/>
</dbReference>
<proteinExistence type="predicted"/>
<dbReference type="RefSeq" id="WP_012350032.1">
    <property type="nucleotide sequence ID" value="NC_010525.1"/>
</dbReference>